<evidence type="ECO:0000313" key="2">
    <source>
        <dbReference type="EMBL" id="CAG8611572.1"/>
    </source>
</evidence>
<organism evidence="2 3">
    <name type="scientific">Racocetra fulgida</name>
    <dbReference type="NCBI Taxonomy" id="60492"/>
    <lineage>
        <taxon>Eukaryota</taxon>
        <taxon>Fungi</taxon>
        <taxon>Fungi incertae sedis</taxon>
        <taxon>Mucoromycota</taxon>
        <taxon>Glomeromycotina</taxon>
        <taxon>Glomeromycetes</taxon>
        <taxon>Diversisporales</taxon>
        <taxon>Gigasporaceae</taxon>
        <taxon>Racocetra</taxon>
    </lineage>
</organism>
<dbReference type="Proteomes" id="UP000789396">
    <property type="component" value="Unassembled WGS sequence"/>
</dbReference>
<evidence type="ECO:0000256" key="1">
    <source>
        <dbReference type="SAM" id="MobiDB-lite"/>
    </source>
</evidence>
<comment type="caution">
    <text evidence="2">The sequence shown here is derived from an EMBL/GenBank/DDBJ whole genome shotgun (WGS) entry which is preliminary data.</text>
</comment>
<keyword evidence="3" id="KW-1185">Reference proteome</keyword>
<feature type="compositionally biased region" description="Polar residues" evidence="1">
    <location>
        <begin position="11"/>
        <end position="27"/>
    </location>
</feature>
<protein>
    <submittedName>
        <fullName evidence="2">17148_t:CDS:1</fullName>
    </submittedName>
</protein>
<sequence length="56" mass="6659">KGHISRDCPNRTGQVNNRINVEQNSQQRDPEIREADVLLFKVTEQTVPKKYEYFRI</sequence>
<feature type="non-terminal residue" evidence="2">
    <location>
        <position position="1"/>
    </location>
</feature>
<reference evidence="2" key="1">
    <citation type="submission" date="2021-06" db="EMBL/GenBank/DDBJ databases">
        <authorList>
            <person name="Kallberg Y."/>
            <person name="Tangrot J."/>
            <person name="Rosling A."/>
        </authorList>
    </citation>
    <scope>NUCLEOTIDE SEQUENCE</scope>
    <source>
        <strain evidence="2">IN212</strain>
    </source>
</reference>
<dbReference type="AlphaFoldDB" id="A0A9N9CSU1"/>
<gene>
    <name evidence="2" type="ORF">RFULGI_LOCUS6997</name>
</gene>
<feature type="region of interest" description="Disordered" evidence="1">
    <location>
        <begin position="1"/>
        <end position="28"/>
    </location>
</feature>
<dbReference type="EMBL" id="CAJVPZ010009674">
    <property type="protein sequence ID" value="CAG8611572.1"/>
    <property type="molecule type" value="Genomic_DNA"/>
</dbReference>
<accession>A0A9N9CSU1</accession>
<name>A0A9N9CSU1_9GLOM</name>
<evidence type="ECO:0000313" key="3">
    <source>
        <dbReference type="Proteomes" id="UP000789396"/>
    </source>
</evidence>
<proteinExistence type="predicted"/>